<dbReference type="Proteomes" id="UP001165460">
    <property type="component" value="Unassembled WGS sequence"/>
</dbReference>
<reference evidence="2" key="1">
    <citation type="submission" date="2022-03" db="EMBL/GenBank/DDBJ databases">
        <authorList>
            <person name="Woo C.Y."/>
        </authorList>
    </citation>
    <scope>NUCLEOTIDE SEQUENCE</scope>
    <source>
        <strain evidence="2">CYS-01</strain>
    </source>
</reference>
<keyword evidence="1" id="KW-0732">Signal</keyword>
<proteinExistence type="predicted"/>
<keyword evidence="3" id="KW-1185">Reference proteome</keyword>
<evidence type="ECO:0000313" key="2">
    <source>
        <dbReference type="EMBL" id="MCJ0742179.1"/>
    </source>
</evidence>
<feature type="signal peptide" evidence="1">
    <location>
        <begin position="1"/>
        <end position="22"/>
    </location>
</feature>
<name>A0ABS9ZV89_9SPHI</name>
<dbReference type="Gene3D" id="2.40.128.410">
    <property type="match status" value="1"/>
</dbReference>
<accession>A0ABS9ZV89</accession>
<gene>
    <name evidence="2" type="ORF">MMF97_05595</name>
</gene>
<organism evidence="2 3">
    <name type="scientific">Pedobacter montanisoli</name>
    <dbReference type="NCBI Taxonomy" id="2923277"/>
    <lineage>
        <taxon>Bacteria</taxon>
        <taxon>Pseudomonadati</taxon>
        <taxon>Bacteroidota</taxon>
        <taxon>Sphingobacteriia</taxon>
        <taxon>Sphingobacteriales</taxon>
        <taxon>Sphingobacteriaceae</taxon>
        <taxon>Pedobacter</taxon>
    </lineage>
</organism>
<dbReference type="Pfam" id="PF14059">
    <property type="entry name" value="DUF4251"/>
    <property type="match status" value="1"/>
</dbReference>
<comment type="caution">
    <text evidence="2">The sequence shown here is derived from an EMBL/GenBank/DDBJ whole genome shotgun (WGS) entry which is preliminary data.</text>
</comment>
<dbReference type="InterPro" id="IPR025347">
    <property type="entry name" value="DUF4251"/>
</dbReference>
<dbReference type="EMBL" id="JALGBH010000001">
    <property type="protein sequence ID" value="MCJ0742179.1"/>
    <property type="molecule type" value="Genomic_DNA"/>
</dbReference>
<evidence type="ECO:0000256" key="1">
    <source>
        <dbReference type="SAM" id="SignalP"/>
    </source>
</evidence>
<feature type="chain" id="PRO_5045367892" evidence="1">
    <location>
        <begin position="23"/>
        <end position="177"/>
    </location>
</feature>
<sequence>MKSLKFLFVSLISIFITAHTFAQKPDEAMIAKIVEAKNFIFIADNATPSNSTELNRIMSKIGNGMATGSINLNGQGYTLKIAPDSVIAYLPYYGRSYNAPIGQNEGGVKFKSKDFKYKSKKNKKGSWDIEININDVNENYRMSLNIGKTGYASLSLSSNNKQNITYNGYIRETTGKD</sequence>
<dbReference type="RefSeq" id="WP_243360423.1">
    <property type="nucleotide sequence ID" value="NZ_JALGBH010000001.1"/>
</dbReference>
<protein>
    <submittedName>
        <fullName evidence="2">DUF4251 domain-containing protein</fullName>
    </submittedName>
</protein>
<evidence type="ECO:0000313" key="3">
    <source>
        <dbReference type="Proteomes" id="UP001165460"/>
    </source>
</evidence>